<evidence type="ECO:0000259" key="7">
    <source>
        <dbReference type="PROSITE" id="PS50885"/>
    </source>
</evidence>
<organism evidence="8 9">
    <name type="scientific">Cohnella thailandensis</name>
    <dbReference type="NCBI Taxonomy" id="557557"/>
    <lineage>
        <taxon>Bacteria</taxon>
        <taxon>Bacillati</taxon>
        <taxon>Bacillota</taxon>
        <taxon>Bacilli</taxon>
        <taxon>Bacillales</taxon>
        <taxon>Paenibacillaceae</taxon>
        <taxon>Cohnella</taxon>
    </lineage>
</organism>
<accession>A0A841STD4</accession>
<dbReference type="SUPFAM" id="SSF55874">
    <property type="entry name" value="ATPase domain of HSP90 chaperone/DNA topoisomerase II/histidine kinase"/>
    <property type="match status" value="1"/>
</dbReference>
<keyword evidence="6" id="KW-0472">Membrane</keyword>
<comment type="subcellular location">
    <subcellularLocation>
        <location evidence="1">Cell membrane</location>
        <topology evidence="1">Multi-pass membrane protein</topology>
    </subcellularLocation>
</comment>
<dbReference type="Gene3D" id="6.10.340.10">
    <property type="match status" value="1"/>
</dbReference>
<dbReference type="Pfam" id="PF02518">
    <property type="entry name" value="HATPase_c"/>
    <property type="match status" value="1"/>
</dbReference>
<proteinExistence type="predicted"/>
<dbReference type="GO" id="GO:0005886">
    <property type="term" value="C:plasma membrane"/>
    <property type="evidence" value="ECO:0007669"/>
    <property type="project" value="UniProtKB-SubCell"/>
</dbReference>
<keyword evidence="4" id="KW-0808">Transferase</keyword>
<dbReference type="CDD" id="cd06225">
    <property type="entry name" value="HAMP"/>
    <property type="match status" value="1"/>
</dbReference>
<evidence type="ECO:0000256" key="2">
    <source>
        <dbReference type="ARBA" id="ARBA00022475"/>
    </source>
</evidence>
<evidence type="ECO:0000256" key="5">
    <source>
        <dbReference type="ARBA" id="ARBA00022777"/>
    </source>
</evidence>
<name>A0A841STD4_9BACL</name>
<sequence>MRQWINGRRGTLSLKSKLFLLLIAISVLPSVVVFTSSQHYMFRSNTQYSISISNQYLRTVSSDIVTYLQNLTRSFDPLIVDYDFQQFLQAARDDYSAQARLSARFRPLIDHILQSRNQHLTGVLYLDRSNKTLYESYDHSLNFDYSFADDPYYGTIPGTESVTLSSIHSASYVLGSPLEVVSLVIPIADFRTGDYSAWLVLEIESGFLRGKLNENAADSGSNLLLFNSGTGELIANSGQDPALSEQLRTSLASDPAEGEAILFQAGRTNYEAAYRSISYGDWKLVWFASLETLTSGVKHSLRVMILVASLSVLAASFIAFPVMKIVFRPLTHLKMSIRNLSRGVFLPVTVRHQNDEIGFLVQTFNKMLVDLKQLEKEVGDSRNKEKERELLQLQAQINPHFLFNTLETIESYAYRSEPDAVGSMVQSVSRIMRYNIRKDGGWAALREELDYIRDYLRIHAFRSGAEAAVEWDIDPLCLEEPVMKLSVQPFVENALKYGWNPNLGPDRFRIRIRAGFTAEGLEFQVTDTGEGTPMEIRDKIERMEERLGISEDPYFQSHTGIQNIYRRFFLAYGDRVRFEMKPNLPHGTTVRWTIRKESIRGSGTPAEGNRILS</sequence>
<dbReference type="GO" id="GO:0000155">
    <property type="term" value="F:phosphorelay sensor kinase activity"/>
    <property type="evidence" value="ECO:0007669"/>
    <property type="project" value="InterPro"/>
</dbReference>
<dbReference type="Pfam" id="PF00672">
    <property type="entry name" value="HAMP"/>
    <property type="match status" value="1"/>
</dbReference>
<dbReference type="Gene3D" id="3.30.565.10">
    <property type="entry name" value="Histidine kinase-like ATPase, C-terminal domain"/>
    <property type="match status" value="1"/>
</dbReference>
<feature type="domain" description="HAMP" evidence="7">
    <location>
        <begin position="324"/>
        <end position="376"/>
    </location>
</feature>
<dbReference type="InterPro" id="IPR003594">
    <property type="entry name" value="HATPase_dom"/>
</dbReference>
<dbReference type="PROSITE" id="PS50885">
    <property type="entry name" value="HAMP"/>
    <property type="match status" value="1"/>
</dbReference>
<comment type="caution">
    <text evidence="8">The sequence shown here is derived from an EMBL/GenBank/DDBJ whole genome shotgun (WGS) entry which is preliminary data.</text>
</comment>
<protein>
    <submittedName>
        <fullName evidence="8">Histidine kinase</fullName>
    </submittedName>
</protein>
<dbReference type="EMBL" id="JACJVQ010000003">
    <property type="protein sequence ID" value="MBB6633170.1"/>
    <property type="molecule type" value="Genomic_DNA"/>
</dbReference>
<dbReference type="InterPro" id="IPR036890">
    <property type="entry name" value="HATPase_C_sf"/>
</dbReference>
<dbReference type="InterPro" id="IPR003660">
    <property type="entry name" value="HAMP_dom"/>
</dbReference>
<keyword evidence="5 8" id="KW-0418">Kinase</keyword>
<dbReference type="PANTHER" id="PTHR34220:SF7">
    <property type="entry name" value="SENSOR HISTIDINE KINASE YPDA"/>
    <property type="match status" value="1"/>
</dbReference>
<dbReference type="Proteomes" id="UP000535838">
    <property type="component" value="Unassembled WGS sequence"/>
</dbReference>
<dbReference type="InterPro" id="IPR010559">
    <property type="entry name" value="Sig_transdc_His_kin_internal"/>
</dbReference>
<evidence type="ECO:0000313" key="8">
    <source>
        <dbReference type="EMBL" id="MBB6633170.1"/>
    </source>
</evidence>
<gene>
    <name evidence="8" type="ORF">H7B67_03450</name>
</gene>
<dbReference type="InterPro" id="IPR050640">
    <property type="entry name" value="Bact_2-comp_sensor_kinase"/>
</dbReference>
<evidence type="ECO:0000256" key="6">
    <source>
        <dbReference type="ARBA" id="ARBA00023136"/>
    </source>
</evidence>
<dbReference type="SUPFAM" id="SSF158472">
    <property type="entry name" value="HAMP domain-like"/>
    <property type="match status" value="1"/>
</dbReference>
<dbReference type="PANTHER" id="PTHR34220">
    <property type="entry name" value="SENSOR HISTIDINE KINASE YPDA"/>
    <property type="match status" value="1"/>
</dbReference>
<evidence type="ECO:0000313" key="9">
    <source>
        <dbReference type="Proteomes" id="UP000535838"/>
    </source>
</evidence>
<keyword evidence="9" id="KW-1185">Reference proteome</keyword>
<evidence type="ECO:0000256" key="4">
    <source>
        <dbReference type="ARBA" id="ARBA00022679"/>
    </source>
</evidence>
<reference evidence="8 9" key="1">
    <citation type="submission" date="2020-08" db="EMBL/GenBank/DDBJ databases">
        <title>Cohnella phylogeny.</title>
        <authorList>
            <person name="Dunlap C."/>
        </authorList>
    </citation>
    <scope>NUCLEOTIDE SEQUENCE [LARGE SCALE GENOMIC DNA]</scope>
    <source>
        <strain evidence="8 9">DSM 25241</strain>
    </source>
</reference>
<evidence type="ECO:0000256" key="1">
    <source>
        <dbReference type="ARBA" id="ARBA00004651"/>
    </source>
</evidence>
<dbReference type="Pfam" id="PF06580">
    <property type="entry name" value="His_kinase"/>
    <property type="match status" value="1"/>
</dbReference>
<dbReference type="RefSeq" id="WP_185118399.1">
    <property type="nucleotide sequence ID" value="NZ_JACJVQ010000003.1"/>
</dbReference>
<dbReference type="AlphaFoldDB" id="A0A841STD4"/>
<evidence type="ECO:0000256" key="3">
    <source>
        <dbReference type="ARBA" id="ARBA00022553"/>
    </source>
</evidence>
<keyword evidence="2" id="KW-1003">Cell membrane</keyword>
<keyword evidence="3" id="KW-0597">Phosphoprotein</keyword>